<evidence type="ECO:0000256" key="6">
    <source>
        <dbReference type="SAM" id="Phobius"/>
    </source>
</evidence>
<accession>A0ABQ3FFV2</accession>
<dbReference type="Pfam" id="PF00916">
    <property type="entry name" value="Sulfate_transp"/>
    <property type="match status" value="1"/>
</dbReference>
<feature type="transmembrane region" description="Helical" evidence="6">
    <location>
        <begin position="81"/>
        <end position="103"/>
    </location>
</feature>
<protein>
    <submittedName>
        <fullName evidence="8">Transport-related membrane protein</fullName>
    </submittedName>
</protein>
<evidence type="ECO:0000256" key="2">
    <source>
        <dbReference type="ARBA" id="ARBA00022692"/>
    </source>
</evidence>
<dbReference type="EMBL" id="BMZM01000002">
    <property type="protein sequence ID" value="GHC22362.1"/>
    <property type="molecule type" value="Genomic_DNA"/>
</dbReference>
<dbReference type="InterPro" id="IPR011547">
    <property type="entry name" value="SLC26A/SulP_dom"/>
</dbReference>
<organism evidence="8 9">
    <name type="scientific">Kushneria pakistanensis</name>
    <dbReference type="NCBI Taxonomy" id="1508770"/>
    <lineage>
        <taxon>Bacteria</taxon>
        <taxon>Pseudomonadati</taxon>
        <taxon>Pseudomonadota</taxon>
        <taxon>Gammaproteobacteria</taxon>
        <taxon>Oceanospirillales</taxon>
        <taxon>Halomonadaceae</taxon>
        <taxon>Kushneria</taxon>
    </lineage>
</organism>
<feature type="transmembrane region" description="Helical" evidence="6">
    <location>
        <begin position="40"/>
        <end position="61"/>
    </location>
</feature>
<keyword evidence="3 6" id="KW-1133">Transmembrane helix</keyword>
<keyword evidence="9" id="KW-1185">Reference proteome</keyword>
<feature type="transmembrane region" description="Helical" evidence="6">
    <location>
        <begin position="290"/>
        <end position="308"/>
    </location>
</feature>
<name>A0ABQ3FFV2_9GAMM</name>
<evidence type="ECO:0000256" key="4">
    <source>
        <dbReference type="ARBA" id="ARBA00023136"/>
    </source>
</evidence>
<dbReference type="Proteomes" id="UP000604243">
    <property type="component" value="Unassembled WGS sequence"/>
</dbReference>
<feature type="domain" description="SLC26A/SulP transporter" evidence="7">
    <location>
        <begin position="12"/>
        <end position="366"/>
    </location>
</feature>
<feature type="region of interest" description="Disordered" evidence="5">
    <location>
        <begin position="500"/>
        <end position="522"/>
    </location>
</feature>
<evidence type="ECO:0000259" key="7">
    <source>
        <dbReference type="Pfam" id="PF00916"/>
    </source>
</evidence>
<evidence type="ECO:0000256" key="5">
    <source>
        <dbReference type="SAM" id="MobiDB-lite"/>
    </source>
</evidence>
<dbReference type="PANTHER" id="PTHR11814">
    <property type="entry name" value="SULFATE TRANSPORTER"/>
    <property type="match status" value="1"/>
</dbReference>
<evidence type="ECO:0000256" key="3">
    <source>
        <dbReference type="ARBA" id="ARBA00022989"/>
    </source>
</evidence>
<dbReference type="InterPro" id="IPR001902">
    <property type="entry name" value="SLC26A/SulP_fam"/>
</dbReference>
<evidence type="ECO:0000313" key="9">
    <source>
        <dbReference type="Proteomes" id="UP000604243"/>
    </source>
</evidence>
<feature type="transmembrane region" description="Helical" evidence="6">
    <location>
        <begin position="378"/>
        <end position="409"/>
    </location>
</feature>
<feature type="transmembrane region" description="Helical" evidence="6">
    <location>
        <begin position="187"/>
        <end position="205"/>
    </location>
</feature>
<gene>
    <name evidence="8" type="ORF">GCM10010082_13010</name>
</gene>
<evidence type="ECO:0000313" key="8">
    <source>
        <dbReference type="EMBL" id="GHC22362.1"/>
    </source>
</evidence>
<feature type="transmembrane region" description="Helical" evidence="6">
    <location>
        <begin position="115"/>
        <end position="137"/>
    </location>
</feature>
<proteinExistence type="predicted"/>
<dbReference type="RefSeq" id="WP_189516339.1">
    <property type="nucleotide sequence ID" value="NZ_BMZM01000002.1"/>
</dbReference>
<feature type="transmembrane region" description="Helical" evidence="6">
    <location>
        <begin position="157"/>
        <end position="175"/>
    </location>
</feature>
<keyword evidence="4 6" id="KW-0472">Membrane</keyword>
<comment type="subcellular location">
    <subcellularLocation>
        <location evidence="1">Membrane</location>
        <topology evidence="1">Multi-pass membrane protein</topology>
    </subcellularLocation>
</comment>
<evidence type="ECO:0000256" key="1">
    <source>
        <dbReference type="ARBA" id="ARBA00004141"/>
    </source>
</evidence>
<feature type="transmembrane region" description="Helical" evidence="6">
    <location>
        <begin position="247"/>
        <end position="269"/>
    </location>
</feature>
<reference evidence="9" key="1">
    <citation type="journal article" date="2019" name="Int. J. Syst. Evol. Microbiol.">
        <title>The Global Catalogue of Microorganisms (GCM) 10K type strain sequencing project: providing services to taxonomists for standard genome sequencing and annotation.</title>
        <authorList>
            <consortium name="The Broad Institute Genomics Platform"/>
            <consortium name="The Broad Institute Genome Sequencing Center for Infectious Disease"/>
            <person name="Wu L."/>
            <person name="Ma J."/>
        </authorList>
    </citation>
    <scope>NUCLEOTIDE SEQUENCE [LARGE SCALE GENOMIC DNA]</scope>
    <source>
        <strain evidence="9">KCTC 42082</strain>
    </source>
</reference>
<feature type="transmembrane region" description="Helical" evidence="6">
    <location>
        <begin position="14"/>
        <end position="33"/>
    </location>
</feature>
<feature type="transmembrane region" description="Helical" evidence="6">
    <location>
        <begin position="328"/>
        <end position="357"/>
    </location>
</feature>
<comment type="caution">
    <text evidence="8">The sequence shown here is derived from an EMBL/GenBank/DDBJ whole genome shotgun (WGS) entry which is preliminary data.</text>
</comment>
<keyword evidence="2 6" id="KW-0812">Transmembrane</keyword>
<sequence>MTRALSLKTLPQDLPAGVVVFLVAIPLCLGISLASGAPPLSGLIAGIVGGIVVSLFSGSSLSVSGPAAGLTVIVLGAVEQIGLSGLFMATVLAGAMQLVFGFLRLGKIGAFVPSAVIKGMLAAIGLILILNQIPLALGLSQDSDASLLDIEALMKGLSPVALVIAAVTLAILISWEQPFMPAAIKRFPGPLMAVLVAIAMDRLALSAGWPGALDAGQRISLPGLGGPGDFIGQLQLPVLNALLEPQVYMTAVTLALVASLETLLSLEAVDKIDPLKRHSPPHRELKAQGIGNMVSGLVGGLPITAVIVRSSANVQAGGRTRLASFVHGILLLCSVAFVASALEFIPLACLAAVLIHTGYKLARPATILAHYHQGWQRFVPFAVTVIAIMVTNLLQGVIIGFLCGLYFLVRANYHSSVSFTRHDRYALLRFHTDVSFLNRDKVRYYLDEIADGSHLIIDAREAGFIDPDIQEDIDNFVYSSHERDIVVELKQVNGMTASYPALRNSSSDRDREAIPIAEPGRA</sequence>